<proteinExistence type="predicted"/>
<dbReference type="Pfam" id="PF02805">
    <property type="entry name" value="Ada_Zn_binding"/>
    <property type="match status" value="1"/>
</dbReference>
<protein>
    <recommendedName>
        <fullName evidence="2">Ada DNA repair metal-binding domain-containing protein</fullName>
    </recommendedName>
</protein>
<accession>A0A9D1SL84</accession>
<reference evidence="3" key="1">
    <citation type="submission" date="2020-10" db="EMBL/GenBank/DDBJ databases">
        <authorList>
            <person name="Gilroy R."/>
        </authorList>
    </citation>
    <scope>NUCLEOTIDE SEQUENCE</scope>
    <source>
        <strain evidence="3">CHK160-1198</strain>
    </source>
</reference>
<dbReference type="AlphaFoldDB" id="A0A9D1SL84"/>
<dbReference type="GO" id="GO:0008168">
    <property type="term" value="F:methyltransferase activity"/>
    <property type="evidence" value="ECO:0007669"/>
    <property type="project" value="InterPro"/>
</dbReference>
<dbReference type="Gene3D" id="3.40.10.10">
    <property type="entry name" value="DNA Methylphosphotriester Repair Domain"/>
    <property type="match status" value="1"/>
</dbReference>
<sequence>MISILLIIMIPVAVFAASYVGNVQLYKFHYFSCRYVGKMNEGNKVWFDKRQQAVNSGYVPCKACRP</sequence>
<dbReference type="InterPro" id="IPR004026">
    <property type="entry name" value="Ada_DNA_repair_Zn-bd"/>
</dbReference>
<evidence type="ECO:0000256" key="1">
    <source>
        <dbReference type="ARBA" id="ARBA00023159"/>
    </source>
</evidence>
<reference evidence="3" key="2">
    <citation type="journal article" date="2021" name="PeerJ">
        <title>Extensive microbial diversity within the chicken gut microbiome revealed by metagenomics and culture.</title>
        <authorList>
            <person name="Gilroy R."/>
            <person name="Ravi A."/>
            <person name="Getino M."/>
            <person name="Pursley I."/>
            <person name="Horton D.L."/>
            <person name="Alikhan N.F."/>
            <person name="Baker D."/>
            <person name="Gharbi K."/>
            <person name="Hall N."/>
            <person name="Watson M."/>
            <person name="Adriaenssens E.M."/>
            <person name="Foster-Nyarko E."/>
            <person name="Jarju S."/>
            <person name="Secka A."/>
            <person name="Antonio M."/>
            <person name="Oren A."/>
            <person name="Chaudhuri R.R."/>
            <person name="La Ragione R."/>
            <person name="Hildebrand F."/>
            <person name="Pallen M.J."/>
        </authorList>
    </citation>
    <scope>NUCLEOTIDE SEQUENCE</scope>
    <source>
        <strain evidence="3">CHK160-1198</strain>
    </source>
</reference>
<dbReference type="GO" id="GO:0006355">
    <property type="term" value="P:regulation of DNA-templated transcription"/>
    <property type="evidence" value="ECO:0007669"/>
    <property type="project" value="InterPro"/>
</dbReference>
<gene>
    <name evidence="3" type="ORF">IAB06_01550</name>
</gene>
<dbReference type="GO" id="GO:0008270">
    <property type="term" value="F:zinc ion binding"/>
    <property type="evidence" value="ECO:0007669"/>
    <property type="project" value="InterPro"/>
</dbReference>
<dbReference type="InterPro" id="IPR035451">
    <property type="entry name" value="Ada-like_dom_sf"/>
</dbReference>
<evidence type="ECO:0000313" key="3">
    <source>
        <dbReference type="EMBL" id="HIU63712.1"/>
    </source>
</evidence>
<evidence type="ECO:0000259" key="2">
    <source>
        <dbReference type="Pfam" id="PF02805"/>
    </source>
</evidence>
<organism evidence="3 4">
    <name type="scientific">Candidatus Avacidaminococcus intestinavium</name>
    <dbReference type="NCBI Taxonomy" id="2840684"/>
    <lineage>
        <taxon>Bacteria</taxon>
        <taxon>Bacillati</taxon>
        <taxon>Bacillota</taxon>
        <taxon>Negativicutes</taxon>
        <taxon>Acidaminococcales</taxon>
        <taxon>Acidaminococcaceae</taxon>
        <taxon>Acidaminococcaceae incertae sedis</taxon>
        <taxon>Candidatus Avacidaminococcus</taxon>
    </lineage>
</organism>
<dbReference type="GO" id="GO:0006281">
    <property type="term" value="P:DNA repair"/>
    <property type="evidence" value="ECO:0007669"/>
    <property type="project" value="InterPro"/>
</dbReference>
<dbReference type="GO" id="GO:0003677">
    <property type="term" value="F:DNA binding"/>
    <property type="evidence" value="ECO:0007669"/>
    <property type="project" value="InterPro"/>
</dbReference>
<dbReference type="Proteomes" id="UP000824099">
    <property type="component" value="Unassembled WGS sequence"/>
</dbReference>
<comment type="caution">
    <text evidence="3">The sequence shown here is derived from an EMBL/GenBank/DDBJ whole genome shotgun (WGS) entry which is preliminary data.</text>
</comment>
<dbReference type="EMBL" id="DVNI01000021">
    <property type="protein sequence ID" value="HIU63712.1"/>
    <property type="molecule type" value="Genomic_DNA"/>
</dbReference>
<dbReference type="SUPFAM" id="SSF57884">
    <property type="entry name" value="Ada DNA repair protein, N-terminal domain (N-Ada 10)"/>
    <property type="match status" value="1"/>
</dbReference>
<keyword evidence="1" id="KW-0010">Activator</keyword>
<evidence type="ECO:0000313" key="4">
    <source>
        <dbReference type="Proteomes" id="UP000824099"/>
    </source>
</evidence>
<name>A0A9D1SL84_9FIRM</name>
<feature type="domain" description="Ada DNA repair metal-binding" evidence="2">
    <location>
        <begin position="40"/>
        <end position="66"/>
    </location>
</feature>